<dbReference type="RefSeq" id="WP_080800372.1">
    <property type="nucleotide sequence ID" value="NZ_LT828541.1"/>
</dbReference>
<sequence length="183" mass="21377">MKKKPSLLDIELFAQERTTENQKELLKIEEESDAAVFESLAMDEQPEDVDLSTESFPEKDHQVIRLIEITENHNSEINKLKQELFKVKEQLRVYHSFLSSQQKKITELENRKMTAPGTSGVVDANYTKLLLKNVVWLREEKEFTANDVARLFRAEGFQTPHPHEKWDANLIDKLYQSAKKTFL</sequence>
<evidence type="ECO:0000313" key="1">
    <source>
        <dbReference type="EMBL" id="SLM31539.1"/>
    </source>
</evidence>
<dbReference type="EMBL" id="FWEV01000276">
    <property type="protein sequence ID" value="SLM31539.1"/>
    <property type="molecule type" value="Genomic_DNA"/>
</dbReference>
<reference evidence="1 2" key="1">
    <citation type="submission" date="2017-03" db="EMBL/GenBank/DDBJ databases">
        <authorList>
            <person name="Afonso C.L."/>
            <person name="Miller P.J."/>
            <person name="Scott M.A."/>
            <person name="Spackman E."/>
            <person name="Goraichik I."/>
            <person name="Dimitrov K.M."/>
            <person name="Suarez D.L."/>
            <person name="Swayne D.E."/>
        </authorList>
    </citation>
    <scope>NUCLEOTIDE SEQUENCE [LARGE SCALE GENOMIC DNA]</scope>
    <source>
        <strain evidence="1">PRJEB14757</strain>
    </source>
</reference>
<evidence type="ECO:0000313" key="2">
    <source>
        <dbReference type="Proteomes" id="UP000191931"/>
    </source>
</evidence>
<dbReference type="OrthoDB" id="5417755at2"/>
<gene>
    <name evidence="1" type="ORF">MTBBW1_350030</name>
</gene>
<accession>A0A1W1HGD0</accession>
<dbReference type="Proteomes" id="UP000191931">
    <property type="component" value="Unassembled WGS sequence"/>
</dbReference>
<dbReference type="AlphaFoldDB" id="A0A1W1HGD0"/>
<keyword evidence="2" id="KW-1185">Reference proteome</keyword>
<organism evidence="1 2">
    <name type="scientific">Desulfamplus magnetovallimortis</name>
    <dbReference type="NCBI Taxonomy" id="1246637"/>
    <lineage>
        <taxon>Bacteria</taxon>
        <taxon>Pseudomonadati</taxon>
        <taxon>Thermodesulfobacteriota</taxon>
        <taxon>Desulfobacteria</taxon>
        <taxon>Desulfobacterales</taxon>
        <taxon>Desulfobacteraceae</taxon>
        <taxon>Desulfamplus</taxon>
    </lineage>
</organism>
<protein>
    <submittedName>
        <fullName evidence="1">Uncharacterized protein</fullName>
    </submittedName>
</protein>
<proteinExistence type="predicted"/>
<name>A0A1W1HGD0_9BACT</name>